<dbReference type="InterPro" id="IPR001138">
    <property type="entry name" value="Zn2Cys6_DnaBD"/>
</dbReference>
<sequence>MKVSQMASHQHDVPRRLPMLLPAPAGTIKPPEQPRKRPRLSACDACRTRKTKCTNEQPQCSQCIKHQTACRYSETEARVVRKRYEDLKTRMTAHEELFELLRSMPEPEAKEVFQRARSGDKIEEILAHVKNGSLLMQLAVAPETNRRYEFPYRSEMPMHLLVPDNQYLGFYSVRLLVGSVPIGPYCILTPSRCVVCTVQIVQDPYLKPIHAAELDDPLLSQVSASKWTNVISNDVLFRRLLSNYFLYCHPLLYCFHMKYFLRDMVAGQTRFCSSLLVNAVLGAAYQTYGADPDRSKHWLPDNLDTTAIVIHLICDLIGVDHVGNAFTQQAIAMSQEINLFKSPTHIKSKRMRNARILSAWGLFDWCLFEAYHMFRMPLLKDPPEMPFPDPLTNPGFHDEMWLRYPLATSTVPAYYAHTITARRHLSQIKNDVVYKVRSWNGFEDPLLFSTILQIENRLKNWFQNLPPAMQARNIVFPPQLEVHLEYHSIIVELFRRGRTGADRSLSARRILESNIRMETILRIYYLRHSFDSFTNTMMVFMVYIGNFGSRRPKQQSAGQR</sequence>
<dbReference type="RefSeq" id="XP_043175659.1">
    <property type="nucleotide sequence ID" value="XM_043319724.1"/>
</dbReference>
<accession>A0A8J2N5Q9</accession>
<evidence type="ECO:0000313" key="4">
    <source>
        <dbReference type="EMBL" id="CAG5188986.1"/>
    </source>
</evidence>
<protein>
    <recommendedName>
        <fullName evidence="3">Zn(2)-C6 fungal-type domain-containing protein</fullName>
    </recommendedName>
</protein>
<dbReference type="Proteomes" id="UP000676310">
    <property type="component" value="Unassembled WGS sequence"/>
</dbReference>
<dbReference type="PANTHER" id="PTHR47256:SF1">
    <property type="entry name" value="ZN(II)2CYS6 TRANSCRIPTION FACTOR (EUROFUNG)"/>
    <property type="match status" value="1"/>
</dbReference>
<feature type="region of interest" description="Disordered" evidence="2">
    <location>
        <begin position="1"/>
        <end position="40"/>
    </location>
</feature>
<dbReference type="CDD" id="cd00067">
    <property type="entry name" value="GAL4"/>
    <property type="match status" value="1"/>
</dbReference>
<feature type="compositionally biased region" description="Low complexity" evidence="2">
    <location>
        <begin position="16"/>
        <end position="25"/>
    </location>
</feature>
<dbReference type="SUPFAM" id="SSF57701">
    <property type="entry name" value="Zn2/Cys6 DNA-binding domain"/>
    <property type="match status" value="1"/>
</dbReference>
<dbReference type="PANTHER" id="PTHR47256">
    <property type="entry name" value="ZN(II)2CYS6 TRANSCRIPTION FACTOR (EUROFUNG)-RELATED"/>
    <property type="match status" value="1"/>
</dbReference>
<feature type="domain" description="Zn(2)-C6 fungal-type" evidence="3">
    <location>
        <begin position="42"/>
        <end position="72"/>
    </location>
</feature>
<dbReference type="GO" id="GO:0008270">
    <property type="term" value="F:zinc ion binding"/>
    <property type="evidence" value="ECO:0007669"/>
    <property type="project" value="InterPro"/>
</dbReference>
<dbReference type="PROSITE" id="PS50048">
    <property type="entry name" value="ZN2_CY6_FUNGAL_2"/>
    <property type="match status" value="1"/>
</dbReference>
<dbReference type="Gene3D" id="4.10.240.10">
    <property type="entry name" value="Zn(2)-C6 fungal-type DNA-binding domain"/>
    <property type="match status" value="1"/>
</dbReference>
<keyword evidence="5" id="KW-1185">Reference proteome</keyword>
<dbReference type="AlphaFoldDB" id="A0A8J2N5Q9"/>
<evidence type="ECO:0000256" key="1">
    <source>
        <dbReference type="ARBA" id="ARBA00023242"/>
    </source>
</evidence>
<dbReference type="Pfam" id="PF00172">
    <property type="entry name" value="Zn_clus"/>
    <property type="match status" value="1"/>
</dbReference>
<proteinExistence type="predicted"/>
<keyword evidence="1" id="KW-0539">Nucleus</keyword>
<comment type="caution">
    <text evidence="4">The sequence shown here is derived from an EMBL/GenBank/DDBJ whole genome shotgun (WGS) entry which is preliminary data.</text>
</comment>
<dbReference type="CDD" id="cd12148">
    <property type="entry name" value="fungal_TF_MHR"/>
    <property type="match status" value="1"/>
</dbReference>
<dbReference type="InterPro" id="IPR053187">
    <property type="entry name" value="Notoamide_regulator"/>
</dbReference>
<dbReference type="SMART" id="SM00066">
    <property type="entry name" value="GAL4"/>
    <property type="match status" value="1"/>
</dbReference>
<evidence type="ECO:0000313" key="5">
    <source>
        <dbReference type="Proteomes" id="UP000676310"/>
    </source>
</evidence>
<dbReference type="PROSITE" id="PS00463">
    <property type="entry name" value="ZN2_CY6_FUNGAL_1"/>
    <property type="match status" value="1"/>
</dbReference>
<evidence type="ECO:0000256" key="2">
    <source>
        <dbReference type="SAM" id="MobiDB-lite"/>
    </source>
</evidence>
<reference evidence="4" key="1">
    <citation type="submission" date="2021-05" db="EMBL/GenBank/DDBJ databases">
        <authorList>
            <person name="Stam R."/>
        </authorList>
    </citation>
    <scope>NUCLEOTIDE SEQUENCE</scope>
    <source>
        <strain evidence="4">CS162</strain>
    </source>
</reference>
<dbReference type="GO" id="GO:0000981">
    <property type="term" value="F:DNA-binding transcription factor activity, RNA polymerase II-specific"/>
    <property type="evidence" value="ECO:0007669"/>
    <property type="project" value="InterPro"/>
</dbReference>
<dbReference type="OrthoDB" id="426882at2759"/>
<evidence type="ECO:0000259" key="3">
    <source>
        <dbReference type="PROSITE" id="PS50048"/>
    </source>
</evidence>
<dbReference type="GeneID" id="67012422"/>
<organism evidence="4 5">
    <name type="scientific">Alternaria atra</name>
    <dbReference type="NCBI Taxonomy" id="119953"/>
    <lineage>
        <taxon>Eukaryota</taxon>
        <taxon>Fungi</taxon>
        <taxon>Dikarya</taxon>
        <taxon>Ascomycota</taxon>
        <taxon>Pezizomycotina</taxon>
        <taxon>Dothideomycetes</taxon>
        <taxon>Pleosporomycetidae</taxon>
        <taxon>Pleosporales</taxon>
        <taxon>Pleosporineae</taxon>
        <taxon>Pleosporaceae</taxon>
        <taxon>Alternaria</taxon>
        <taxon>Alternaria sect. Ulocladioides</taxon>
    </lineage>
</organism>
<name>A0A8J2N5Q9_9PLEO</name>
<dbReference type="InterPro" id="IPR036864">
    <property type="entry name" value="Zn2-C6_fun-type_DNA-bd_sf"/>
</dbReference>
<dbReference type="EMBL" id="CAJRGZ010000032">
    <property type="protein sequence ID" value="CAG5188986.1"/>
    <property type="molecule type" value="Genomic_DNA"/>
</dbReference>
<gene>
    <name evidence="4" type="ORF">ALTATR162_LOCUS12079</name>
</gene>